<dbReference type="InterPro" id="IPR013974">
    <property type="entry name" value="SAF"/>
</dbReference>
<sequence length="224" mass="22908">MATPFARRVTQLAAALRARPVPVLRRVMAAALLLLAVLIAARPAAAGDDTTLPTLVFARDVSLGSTLRAGDVRVVDVPVDLRPSGALRKPDAVTGQHLVGVAREGEPVTDARLLDRTPTPNGTVTVPVRLNDPDIASLLHAGSHVDIVVPGAGTADVPAKQVLASEVPVLSVLMPDSPGSASPGSSSDAPLVLVAARPEPAARLAAVAADRPVTVTLRSSTTSR</sequence>
<dbReference type="Pfam" id="PF08666">
    <property type="entry name" value="SAF"/>
    <property type="match status" value="1"/>
</dbReference>
<dbReference type="RefSeq" id="WP_253856455.1">
    <property type="nucleotide sequence ID" value="NZ_BAAALM010000005.1"/>
</dbReference>
<evidence type="ECO:0000313" key="3">
    <source>
        <dbReference type="Proteomes" id="UP001500467"/>
    </source>
</evidence>
<comment type="caution">
    <text evidence="2">The sequence shown here is derived from an EMBL/GenBank/DDBJ whole genome shotgun (WGS) entry which is preliminary data.</text>
</comment>
<organism evidence="2 3">
    <name type="scientific">Prauserella alba</name>
    <dbReference type="NCBI Taxonomy" id="176898"/>
    <lineage>
        <taxon>Bacteria</taxon>
        <taxon>Bacillati</taxon>
        <taxon>Actinomycetota</taxon>
        <taxon>Actinomycetes</taxon>
        <taxon>Pseudonocardiales</taxon>
        <taxon>Pseudonocardiaceae</taxon>
        <taxon>Prauserella</taxon>
    </lineage>
</organism>
<keyword evidence="3" id="KW-1185">Reference proteome</keyword>
<dbReference type="EMBL" id="BAAALM010000005">
    <property type="protein sequence ID" value="GAA1198434.1"/>
    <property type="molecule type" value="Genomic_DNA"/>
</dbReference>
<dbReference type="CDD" id="cd11614">
    <property type="entry name" value="SAF_CpaB_FlgA_like"/>
    <property type="match status" value="1"/>
</dbReference>
<evidence type="ECO:0000313" key="2">
    <source>
        <dbReference type="EMBL" id="GAA1198434.1"/>
    </source>
</evidence>
<accession>A0ABP4FTU1</accession>
<name>A0ABP4FTU1_9PSEU</name>
<reference evidence="3" key="1">
    <citation type="journal article" date="2019" name="Int. J. Syst. Evol. Microbiol.">
        <title>The Global Catalogue of Microorganisms (GCM) 10K type strain sequencing project: providing services to taxonomists for standard genome sequencing and annotation.</title>
        <authorList>
            <consortium name="The Broad Institute Genomics Platform"/>
            <consortium name="The Broad Institute Genome Sequencing Center for Infectious Disease"/>
            <person name="Wu L."/>
            <person name="Ma J."/>
        </authorList>
    </citation>
    <scope>NUCLEOTIDE SEQUENCE [LARGE SCALE GENOMIC DNA]</scope>
    <source>
        <strain evidence="3">JCM 13022</strain>
    </source>
</reference>
<feature type="domain" description="SAF" evidence="1">
    <location>
        <begin position="52"/>
        <end position="114"/>
    </location>
</feature>
<gene>
    <name evidence="2" type="ORF">GCM10009675_12500</name>
</gene>
<dbReference type="Proteomes" id="UP001500467">
    <property type="component" value="Unassembled WGS sequence"/>
</dbReference>
<proteinExistence type="predicted"/>
<evidence type="ECO:0000259" key="1">
    <source>
        <dbReference type="SMART" id="SM00858"/>
    </source>
</evidence>
<dbReference type="SMART" id="SM00858">
    <property type="entry name" value="SAF"/>
    <property type="match status" value="1"/>
</dbReference>
<protein>
    <recommendedName>
        <fullName evidence="1">SAF domain-containing protein</fullName>
    </recommendedName>
</protein>